<dbReference type="Proteomes" id="UP000078348">
    <property type="component" value="Unassembled WGS sequence"/>
</dbReference>
<proteinExistence type="predicted"/>
<evidence type="ECO:0000256" key="2">
    <source>
        <dbReference type="ARBA" id="ARBA00023242"/>
    </source>
</evidence>
<dbReference type="GO" id="GO:0005634">
    <property type="term" value="C:nucleus"/>
    <property type="evidence" value="ECO:0007669"/>
    <property type="project" value="UniProtKB-SubCell"/>
</dbReference>
<comment type="caution">
    <text evidence="5">The sequence shown here is derived from an EMBL/GenBank/DDBJ whole genome shotgun (WGS) entry which is preliminary data.</text>
</comment>
<dbReference type="GO" id="GO:0008278">
    <property type="term" value="C:cohesin complex"/>
    <property type="evidence" value="ECO:0007669"/>
    <property type="project" value="InterPro"/>
</dbReference>
<dbReference type="EMBL" id="LXWW01000086">
    <property type="protein sequence ID" value="OAO16341.1"/>
    <property type="molecule type" value="Genomic_DNA"/>
</dbReference>
<name>A0A196SJ51_BLAHN</name>
<protein>
    <submittedName>
        <fullName evidence="5">RAD21, cohesin protein</fullName>
    </submittedName>
</protein>
<evidence type="ECO:0000259" key="4">
    <source>
        <dbReference type="Pfam" id="PF04825"/>
    </source>
</evidence>
<dbReference type="STRING" id="478820.A0A196SJ51"/>
<evidence type="ECO:0000256" key="1">
    <source>
        <dbReference type="ARBA" id="ARBA00004123"/>
    </source>
</evidence>
<reference evidence="5 6" key="1">
    <citation type="submission" date="2016-05" db="EMBL/GenBank/DDBJ databases">
        <title>Nuclear genome of Blastocystis sp. subtype 1 NandII.</title>
        <authorList>
            <person name="Gentekaki E."/>
            <person name="Curtis B."/>
            <person name="Stairs C."/>
            <person name="Eme L."/>
            <person name="Herman E."/>
            <person name="Klimes V."/>
            <person name="Arias M.C."/>
            <person name="Elias M."/>
            <person name="Hilliou F."/>
            <person name="Klute M."/>
            <person name="Malik S.-B."/>
            <person name="Pightling A."/>
            <person name="Rachubinski R."/>
            <person name="Salas D."/>
            <person name="Schlacht A."/>
            <person name="Suga H."/>
            <person name="Archibald J."/>
            <person name="Ball S.G."/>
            <person name="Clark G."/>
            <person name="Dacks J."/>
            <person name="Van Der Giezen M."/>
            <person name="Tsaousis A."/>
            <person name="Roger A."/>
        </authorList>
    </citation>
    <scope>NUCLEOTIDE SEQUENCE [LARGE SCALE GENOMIC DNA]</scope>
    <source>
        <strain evidence="6">ATCC 50177 / NandII</strain>
    </source>
</reference>
<keyword evidence="2" id="KW-0539">Nucleus</keyword>
<dbReference type="InterPro" id="IPR006910">
    <property type="entry name" value="Rad21_Rec8_N"/>
</dbReference>
<evidence type="ECO:0000313" key="5">
    <source>
        <dbReference type="EMBL" id="OAO16341.1"/>
    </source>
</evidence>
<dbReference type="PANTHER" id="PTHR12585">
    <property type="entry name" value="SCC1 / RAD21 FAMILY MEMBER"/>
    <property type="match status" value="1"/>
</dbReference>
<dbReference type="GO" id="GO:1990414">
    <property type="term" value="P:replication-born double-strand break repair via sister chromatid exchange"/>
    <property type="evidence" value="ECO:0007669"/>
    <property type="project" value="TreeGrafter"/>
</dbReference>
<feature type="compositionally biased region" description="Acidic residues" evidence="3">
    <location>
        <begin position="338"/>
        <end position="352"/>
    </location>
</feature>
<accession>A0A196SJ51</accession>
<dbReference type="AlphaFoldDB" id="A0A196SJ51"/>
<dbReference type="OrthoDB" id="10071381at2759"/>
<evidence type="ECO:0000313" key="6">
    <source>
        <dbReference type="Proteomes" id="UP000078348"/>
    </source>
</evidence>
<evidence type="ECO:0000256" key="3">
    <source>
        <dbReference type="SAM" id="MobiDB-lite"/>
    </source>
</evidence>
<dbReference type="InterPro" id="IPR039781">
    <property type="entry name" value="Rad21/Rec8-like"/>
</dbReference>
<dbReference type="GO" id="GO:0007062">
    <property type="term" value="P:sister chromatid cohesion"/>
    <property type="evidence" value="ECO:0007669"/>
    <property type="project" value="InterPro"/>
</dbReference>
<keyword evidence="6" id="KW-1185">Reference proteome</keyword>
<sequence>MFYSVYVLTKKGFLAPIWTEGTTKNKLPKKQILASNIRDMCISVIHPKCGPLALRLSAVLLLGITRIHNRQCRYLLSDTNDVFGRVRFQSHPQAVNLPEENSLLRQERTSLAVTNHHLQQSFLELNLTASQMGLDPILDSLNLEDGQLIIAEEGIEGVLQGMETPMSDIPMQSDMTLHRLTGEGGELLSAQLQRVAEQQQDIDFGADMMDFDPIEGDPQQPRPLLVLTPPKAVSRKRVLPTIKPDARIELSDAVWKRQRMDLSFMVVKRPPLPLVDENGMVVSNEVIAPMYRDEIVDMLQFYTSMGQGLSDDRLSHASIERRRGTESEALQGNASLEGEAEPMDFDPIEGDFPEGATLPLVDTTMGIGSGSLAPVALSAASSASSTPSYQNTVRVLSMLEDAGLKEHSVSFEAFTVQKDRTFVTRSFYSLLGSCYGQPSDAESTAQLRRH</sequence>
<dbReference type="Pfam" id="PF04825">
    <property type="entry name" value="Rad21_Rec8_N"/>
    <property type="match status" value="1"/>
</dbReference>
<dbReference type="GO" id="GO:0003682">
    <property type="term" value="F:chromatin binding"/>
    <property type="evidence" value="ECO:0007669"/>
    <property type="project" value="TreeGrafter"/>
</dbReference>
<feature type="region of interest" description="Disordered" evidence="3">
    <location>
        <begin position="321"/>
        <end position="352"/>
    </location>
</feature>
<organism evidence="5 6">
    <name type="scientific">Blastocystis sp. subtype 1 (strain ATCC 50177 / NandII)</name>
    <dbReference type="NCBI Taxonomy" id="478820"/>
    <lineage>
        <taxon>Eukaryota</taxon>
        <taxon>Sar</taxon>
        <taxon>Stramenopiles</taxon>
        <taxon>Bigyra</taxon>
        <taxon>Opalozoa</taxon>
        <taxon>Opalinata</taxon>
        <taxon>Blastocystidae</taxon>
        <taxon>Blastocystis</taxon>
    </lineage>
</organism>
<feature type="domain" description="Rad21/Rec8-like protein N-terminal" evidence="4">
    <location>
        <begin position="1"/>
        <end position="101"/>
    </location>
</feature>
<comment type="subcellular location">
    <subcellularLocation>
        <location evidence="1">Nucleus</location>
    </subcellularLocation>
</comment>
<dbReference type="PANTHER" id="PTHR12585:SF69">
    <property type="entry name" value="FI11703P"/>
    <property type="match status" value="1"/>
</dbReference>
<gene>
    <name evidence="5" type="ORF">AV274_1932</name>
</gene>